<evidence type="ECO:0000313" key="2">
    <source>
        <dbReference type="EMBL" id="MDQ0444941.1"/>
    </source>
</evidence>
<dbReference type="InterPro" id="IPR009875">
    <property type="entry name" value="PilZ_domain"/>
</dbReference>
<name>A0ABU0HTW6_9HYPH</name>
<proteinExistence type="predicted"/>
<keyword evidence="3" id="KW-1185">Reference proteome</keyword>
<dbReference type="Proteomes" id="UP001236369">
    <property type="component" value="Unassembled WGS sequence"/>
</dbReference>
<comment type="caution">
    <text evidence="2">The sequence shown here is derived from an EMBL/GenBank/DDBJ whole genome shotgun (WGS) entry which is preliminary data.</text>
</comment>
<organism evidence="2 3">
    <name type="scientific">Methylobacterium persicinum</name>
    <dbReference type="NCBI Taxonomy" id="374426"/>
    <lineage>
        <taxon>Bacteria</taxon>
        <taxon>Pseudomonadati</taxon>
        <taxon>Pseudomonadota</taxon>
        <taxon>Alphaproteobacteria</taxon>
        <taxon>Hyphomicrobiales</taxon>
        <taxon>Methylobacteriaceae</taxon>
        <taxon>Methylobacterium</taxon>
    </lineage>
</organism>
<dbReference type="Pfam" id="PF07238">
    <property type="entry name" value="PilZ"/>
    <property type="match status" value="1"/>
</dbReference>
<dbReference type="EMBL" id="JAUSVV010000018">
    <property type="protein sequence ID" value="MDQ0444941.1"/>
    <property type="molecule type" value="Genomic_DNA"/>
</dbReference>
<protein>
    <recommendedName>
        <fullName evidence="1">PilZ domain-containing protein</fullName>
    </recommendedName>
</protein>
<gene>
    <name evidence="2" type="ORF">QO016_004466</name>
</gene>
<dbReference type="SUPFAM" id="SSF141371">
    <property type="entry name" value="PilZ domain-like"/>
    <property type="match status" value="1"/>
</dbReference>
<sequence length="82" mass="9481">MIDRRAQSRTRLDVPGRICLDEHRSLSCLVFDRSDVGVRVILPEAELIPETFLLEIDRMPTFHVCKLVWRKGEEIGAQFQAT</sequence>
<evidence type="ECO:0000313" key="3">
    <source>
        <dbReference type="Proteomes" id="UP001236369"/>
    </source>
</evidence>
<evidence type="ECO:0000259" key="1">
    <source>
        <dbReference type="Pfam" id="PF07238"/>
    </source>
</evidence>
<feature type="domain" description="PilZ" evidence="1">
    <location>
        <begin position="3"/>
        <end position="80"/>
    </location>
</feature>
<dbReference type="RefSeq" id="WP_238252757.1">
    <property type="nucleotide sequence ID" value="NZ_BPQX01000061.1"/>
</dbReference>
<reference evidence="2 3" key="1">
    <citation type="submission" date="2023-07" db="EMBL/GenBank/DDBJ databases">
        <title>Genomic Encyclopedia of Type Strains, Phase IV (KMG-IV): sequencing the most valuable type-strain genomes for metagenomic binning, comparative biology and taxonomic classification.</title>
        <authorList>
            <person name="Goeker M."/>
        </authorList>
    </citation>
    <scope>NUCLEOTIDE SEQUENCE [LARGE SCALE GENOMIC DNA]</scope>
    <source>
        <strain evidence="2 3">DSM 19562</strain>
    </source>
</reference>
<accession>A0ABU0HTW6</accession>